<dbReference type="AlphaFoldDB" id="A0A6I6GBC4"/>
<organism evidence="2 3">
    <name type="scientific">Phnomibacter ginsenosidimutans</name>
    <dbReference type="NCBI Taxonomy" id="2676868"/>
    <lineage>
        <taxon>Bacteria</taxon>
        <taxon>Pseudomonadati</taxon>
        <taxon>Bacteroidota</taxon>
        <taxon>Chitinophagia</taxon>
        <taxon>Chitinophagales</taxon>
        <taxon>Chitinophagaceae</taxon>
        <taxon>Phnomibacter</taxon>
    </lineage>
</organism>
<proteinExistence type="predicted"/>
<name>A0A6I6GBC4_9BACT</name>
<evidence type="ECO:0000256" key="1">
    <source>
        <dbReference type="SAM" id="Coils"/>
    </source>
</evidence>
<accession>A0A6I6GBC4</accession>
<sequence length="53" mass="6358">MIWLILLGSMLLGIMVIRFSYKIEKKRLDKDRAEAAKAMQEFQEMLKQQKEKQ</sequence>
<keyword evidence="1" id="KW-0175">Coiled coil</keyword>
<gene>
    <name evidence="2" type="ORF">GLV81_13505</name>
</gene>
<evidence type="ECO:0000313" key="2">
    <source>
        <dbReference type="EMBL" id="QGW28983.1"/>
    </source>
</evidence>
<dbReference type="EMBL" id="CP046566">
    <property type="protein sequence ID" value="QGW28983.1"/>
    <property type="molecule type" value="Genomic_DNA"/>
</dbReference>
<feature type="coiled-coil region" evidence="1">
    <location>
        <begin position="21"/>
        <end position="52"/>
    </location>
</feature>
<dbReference type="KEGG" id="fls:GLV81_13505"/>
<evidence type="ECO:0000313" key="3">
    <source>
        <dbReference type="Proteomes" id="UP000426027"/>
    </source>
</evidence>
<dbReference type="Proteomes" id="UP000426027">
    <property type="component" value="Chromosome"/>
</dbReference>
<protein>
    <submittedName>
        <fullName evidence="2">Uncharacterized protein</fullName>
    </submittedName>
</protein>
<dbReference type="RefSeq" id="WP_157479336.1">
    <property type="nucleotide sequence ID" value="NZ_CP046566.1"/>
</dbReference>
<keyword evidence="3" id="KW-1185">Reference proteome</keyword>
<reference evidence="2 3" key="1">
    <citation type="submission" date="2019-11" db="EMBL/GenBank/DDBJ databases">
        <authorList>
            <person name="Im W.T."/>
        </authorList>
    </citation>
    <scope>NUCLEOTIDE SEQUENCE [LARGE SCALE GENOMIC DNA]</scope>
    <source>
        <strain evidence="2 3">SB-02</strain>
    </source>
</reference>